<dbReference type="AlphaFoldDB" id="A0A839QIS6"/>
<comment type="caution">
    <text evidence="2">The sequence shown here is derived from an EMBL/GenBank/DDBJ whole genome shotgun (WGS) entry which is preliminary data.</text>
</comment>
<dbReference type="Proteomes" id="UP000523000">
    <property type="component" value="Unassembled WGS sequence"/>
</dbReference>
<keyword evidence="1" id="KW-0472">Membrane</keyword>
<name>A0A839QIS6_9MICC</name>
<feature type="transmembrane region" description="Helical" evidence="1">
    <location>
        <begin position="12"/>
        <end position="31"/>
    </location>
</feature>
<organism evidence="2 3">
    <name type="scientific">Paeniglutamicibacter cryotolerans</name>
    <dbReference type="NCBI Taxonomy" id="670079"/>
    <lineage>
        <taxon>Bacteria</taxon>
        <taxon>Bacillati</taxon>
        <taxon>Actinomycetota</taxon>
        <taxon>Actinomycetes</taxon>
        <taxon>Micrococcales</taxon>
        <taxon>Micrococcaceae</taxon>
        <taxon>Paeniglutamicibacter</taxon>
    </lineage>
</organism>
<evidence type="ECO:0000313" key="3">
    <source>
        <dbReference type="Proteomes" id="UP000523000"/>
    </source>
</evidence>
<keyword evidence="3" id="KW-1185">Reference proteome</keyword>
<dbReference type="EMBL" id="JACHVS010000001">
    <property type="protein sequence ID" value="MBB2994644.1"/>
    <property type="molecule type" value="Genomic_DNA"/>
</dbReference>
<accession>A0A839QIS6</accession>
<evidence type="ECO:0000256" key="1">
    <source>
        <dbReference type="SAM" id="Phobius"/>
    </source>
</evidence>
<proteinExistence type="predicted"/>
<gene>
    <name evidence="2" type="ORF">E9229_000835</name>
</gene>
<keyword evidence="1" id="KW-0812">Transmembrane</keyword>
<reference evidence="2 3" key="1">
    <citation type="submission" date="2020-08" db="EMBL/GenBank/DDBJ databases">
        <title>Sequencing the genomes of 1000 actinobacteria strains.</title>
        <authorList>
            <person name="Klenk H.-P."/>
        </authorList>
    </citation>
    <scope>NUCLEOTIDE SEQUENCE [LARGE SCALE GENOMIC DNA]</scope>
    <source>
        <strain evidence="2 3">DSM 22826</strain>
    </source>
</reference>
<evidence type="ECO:0000313" key="2">
    <source>
        <dbReference type="EMBL" id="MBB2994644.1"/>
    </source>
</evidence>
<keyword evidence="1" id="KW-1133">Transmembrane helix</keyword>
<protein>
    <submittedName>
        <fullName evidence="2">Uncharacterized protein</fullName>
    </submittedName>
</protein>
<sequence length="32" mass="3494">MNKLRKYHKPIAWLLIIGLVGSIGTGLISGML</sequence>